<name>A0A4U6XN53_9PEZI</name>
<evidence type="ECO:0000259" key="1">
    <source>
        <dbReference type="PROSITE" id="PS51782"/>
    </source>
</evidence>
<dbReference type="Proteomes" id="UP000310108">
    <property type="component" value="Unassembled WGS sequence"/>
</dbReference>
<gene>
    <name evidence="2" type="ORF">CTA1_7973</name>
</gene>
<comment type="caution">
    <text evidence="2">The sequence shown here is derived from an EMBL/GenBank/DDBJ whole genome shotgun (WGS) entry which is preliminary data.</text>
</comment>
<dbReference type="SMART" id="SM00257">
    <property type="entry name" value="LysM"/>
    <property type="match status" value="1"/>
</dbReference>
<dbReference type="EMBL" id="PJEX01000050">
    <property type="protein sequence ID" value="TKW57121.1"/>
    <property type="molecule type" value="Genomic_DNA"/>
</dbReference>
<dbReference type="Gene3D" id="3.10.350.10">
    <property type="entry name" value="LysM domain"/>
    <property type="match status" value="1"/>
</dbReference>
<dbReference type="CDD" id="cd00118">
    <property type="entry name" value="LysM"/>
    <property type="match status" value="1"/>
</dbReference>
<dbReference type="InterPro" id="IPR018392">
    <property type="entry name" value="LysM"/>
</dbReference>
<dbReference type="InterPro" id="IPR036779">
    <property type="entry name" value="LysM_dom_sf"/>
</dbReference>
<sequence length="66" mass="7044">MKTFSILLYAMNIAHDGFGFYNVVNGDNLNDIAADFGTSATQLAAVNTVPNPDQIKPGTTLVVPCR</sequence>
<keyword evidence="3" id="KW-1185">Reference proteome</keyword>
<dbReference type="AlphaFoldDB" id="A0A4U6XN53"/>
<dbReference type="PROSITE" id="PS51782">
    <property type="entry name" value="LYSM"/>
    <property type="match status" value="1"/>
</dbReference>
<reference evidence="2 3" key="1">
    <citation type="journal article" date="2019" name="PLoS ONE">
        <title>Comparative genome analysis indicates high evolutionary potential of pathogenicity genes in Colletotrichum tanaceti.</title>
        <authorList>
            <person name="Lelwala R.V."/>
            <person name="Korhonen P.K."/>
            <person name="Young N.D."/>
            <person name="Scott J.B."/>
            <person name="Ades P.A."/>
            <person name="Gasser R.B."/>
            <person name="Taylor P.W.J."/>
        </authorList>
    </citation>
    <scope>NUCLEOTIDE SEQUENCE [LARGE SCALE GENOMIC DNA]</scope>
    <source>
        <strain evidence="2">BRIP57314</strain>
    </source>
</reference>
<accession>A0A4U6XN53</accession>
<dbReference type="Pfam" id="PF01476">
    <property type="entry name" value="LysM"/>
    <property type="match status" value="1"/>
</dbReference>
<evidence type="ECO:0000313" key="2">
    <source>
        <dbReference type="EMBL" id="TKW57121.1"/>
    </source>
</evidence>
<dbReference type="OrthoDB" id="2107166at2759"/>
<evidence type="ECO:0000313" key="3">
    <source>
        <dbReference type="Proteomes" id="UP000310108"/>
    </source>
</evidence>
<protein>
    <recommendedName>
        <fullName evidence="1">LysM domain-containing protein</fullName>
    </recommendedName>
</protein>
<organism evidence="2 3">
    <name type="scientific">Colletotrichum tanaceti</name>
    <dbReference type="NCBI Taxonomy" id="1306861"/>
    <lineage>
        <taxon>Eukaryota</taxon>
        <taxon>Fungi</taxon>
        <taxon>Dikarya</taxon>
        <taxon>Ascomycota</taxon>
        <taxon>Pezizomycotina</taxon>
        <taxon>Sordariomycetes</taxon>
        <taxon>Hypocreomycetidae</taxon>
        <taxon>Glomerellales</taxon>
        <taxon>Glomerellaceae</taxon>
        <taxon>Colletotrichum</taxon>
        <taxon>Colletotrichum destructivum species complex</taxon>
    </lineage>
</organism>
<dbReference type="SUPFAM" id="SSF54106">
    <property type="entry name" value="LysM domain"/>
    <property type="match status" value="1"/>
</dbReference>
<proteinExistence type="predicted"/>
<feature type="domain" description="LysM" evidence="1">
    <location>
        <begin position="19"/>
        <end position="63"/>
    </location>
</feature>